<dbReference type="PANTHER" id="PTHR43081:SF19">
    <property type="entry name" value="PH-SENSITIVE ADENYLATE CYCLASE RV1264"/>
    <property type="match status" value="1"/>
</dbReference>
<dbReference type="InterPro" id="IPR001054">
    <property type="entry name" value="A/G_cyclase"/>
</dbReference>
<evidence type="ECO:0000259" key="1">
    <source>
        <dbReference type="PROSITE" id="PS50125"/>
    </source>
</evidence>
<dbReference type="Pfam" id="PF00211">
    <property type="entry name" value="Guanylate_cyc"/>
    <property type="match status" value="1"/>
</dbReference>
<keyword evidence="3" id="KW-1185">Reference proteome</keyword>
<feature type="domain" description="Guanylate cyclase" evidence="1">
    <location>
        <begin position="12"/>
        <end position="118"/>
    </location>
</feature>
<organism evidence="2 3">
    <name type="scientific">Rhizobium mongolense</name>
    <dbReference type="NCBI Taxonomy" id="57676"/>
    <lineage>
        <taxon>Bacteria</taxon>
        <taxon>Pseudomonadati</taxon>
        <taxon>Pseudomonadota</taxon>
        <taxon>Alphaproteobacteria</taxon>
        <taxon>Hyphomicrobiales</taxon>
        <taxon>Rhizobiaceae</taxon>
        <taxon>Rhizobium/Agrobacterium group</taxon>
        <taxon>Rhizobium</taxon>
    </lineage>
</organism>
<evidence type="ECO:0000313" key="2">
    <source>
        <dbReference type="EMBL" id="MBB4231713.1"/>
    </source>
</evidence>
<dbReference type="SUPFAM" id="SSF55073">
    <property type="entry name" value="Nucleotide cyclase"/>
    <property type="match status" value="1"/>
</dbReference>
<dbReference type="PROSITE" id="PS50125">
    <property type="entry name" value="GUANYLATE_CYCLASE_2"/>
    <property type="match status" value="1"/>
</dbReference>
<protein>
    <submittedName>
        <fullName evidence="2">Class 3 adenylate cyclase</fullName>
    </submittedName>
</protein>
<sequence>MAEERVQRRLAAIVVADVVGYSRLMEEDEVATLAVLKERRTKILQPIVRAHGGRIVKVMGDGVLLEFPSAVNAMSGAIELQRKMEDSNAALSEARRILLRIGINLGDVVVDGSDLYGDGSTSPHGYKVWPSRVISTCRRASVIKSNASLHLTSTILDRNL</sequence>
<gene>
    <name evidence="2" type="ORF">GGD56_005591</name>
</gene>
<dbReference type="InterPro" id="IPR029787">
    <property type="entry name" value="Nucleotide_cyclase"/>
</dbReference>
<accession>A0ABR6IUY5</accession>
<evidence type="ECO:0000313" key="3">
    <source>
        <dbReference type="Proteomes" id="UP000551353"/>
    </source>
</evidence>
<proteinExistence type="predicted"/>
<dbReference type="Gene3D" id="3.30.70.1230">
    <property type="entry name" value="Nucleotide cyclase"/>
    <property type="match status" value="1"/>
</dbReference>
<comment type="caution">
    <text evidence="2">The sequence shown here is derived from an EMBL/GenBank/DDBJ whole genome shotgun (WGS) entry which is preliminary data.</text>
</comment>
<reference evidence="2 3" key="1">
    <citation type="submission" date="2020-08" db="EMBL/GenBank/DDBJ databases">
        <title>Genomic Encyclopedia of Type Strains, Phase IV (KMG-V): Genome sequencing to study the core and pangenomes of soil and plant-associated prokaryotes.</title>
        <authorList>
            <person name="Whitman W."/>
        </authorList>
    </citation>
    <scope>NUCLEOTIDE SEQUENCE [LARGE SCALE GENOMIC DNA]</scope>
    <source>
        <strain evidence="2 3">SEMIA 4087</strain>
    </source>
</reference>
<dbReference type="CDD" id="cd07302">
    <property type="entry name" value="CHD"/>
    <property type="match status" value="1"/>
</dbReference>
<dbReference type="EMBL" id="JACIFX010000008">
    <property type="protein sequence ID" value="MBB4231713.1"/>
    <property type="molecule type" value="Genomic_DNA"/>
</dbReference>
<dbReference type="PANTHER" id="PTHR43081">
    <property type="entry name" value="ADENYLATE CYCLASE, TERMINAL-DIFFERENTIATION SPECIFIC-RELATED"/>
    <property type="match status" value="1"/>
</dbReference>
<name>A0ABR6IUY5_9HYPH</name>
<dbReference type="InterPro" id="IPR050697">
    <property type="entry name" value="Adenylyl/Guanylyl_Cyclase_3/4"/>
</dbReference>
<dbReference type="Proteomes" id="UP000551353">
    <property type="component" value="Unassembled WGS sequence"/>
</dbReference>
<dbReference type="RefSeq" id="WP_028740139.1">
    <property type="nucleotide sequence ID" value="NZ_JACIFX010000008.1"/>
</dbReference>